<reference evidence="1 2" key="1">
    <citation type="submission" date="2018-02" db="EMBL/GenBank/DDBJ databases">
        <title>Genome sequence of the basidiomycete white-rot fungus Phlebia centrifuga.</title>
        <authorList>
            <person name="Granchi Z."/>
            <person name="Peng M."/>
            <person name="de Vries R.P."/>
            <person name="Hilden K."/>
            <person name="Makela M.R."/>
            <person name="Grigoriev I."/>
            <person name="Riley R."/>
        </authorList>
    </citation>
    <scope>NUCLEOTIDE SEQUENCE [LARGE SCALE GENOMIC DNA]</scope>
    <source>
        <strain evidence="1 2">FBCC195</strain>
    </source>
</reference>
<sequence length="73" mass="7844">METPQLAYPEGSHTPASAKPITVLLASVWPGTFCIGAGTAPLRVTGNGTSPHARQIYQWTICGKCKSPFNWRS</sequence>
<dbReference type="EMBL" id="MLYV02000609">
    <property type="protein sequence ID" value="PSR81721.1"/>
    <property type="molecule type" value="Genomic_DNA"/>
</dbReference>
<organism evidence="1 2">
    <name type="scientific">Hermanssonia centrifuga</name>
    <dbReference type="NCBI Taxonomy" id="98765"/>
    <lineage>
        <taxon>Eukaryota</taxon>
        <taxon>Fungi</taxon>
        <taxon>Dikarya</taxon>
        <taxon>Basidiomycota</taxon>
        <taxon>Agaricomycotina</taxon>
        <taxon>Agaricomycetes</taxon>
        <taxon>Polyporales</taxon>
        <taxon>Meruliaceae</taxon>
        <taxon>Hermanssonia</taxon>
    </lineage>
</organism>
<dbReference type="AlphaFoldDB" id="A0A2R6NZW4"/>
<keyword evidence="2" id="KW-1185">Reference proteome</keyword>
<name>A0A2R6NZW4_9APHY</name>
<protein>
    <submittedName>
        <fullName evidence="1">Uncharacterized protein</fullName>
    </submittedName>
</protein>
<evidence type="ECO:0000313" key="2">
    <source>
        <dbReference type="Proteomes" id="UP000186601"/>
    </source>
</evidence>
<accession>A0A2R6NZW4</accession>
<evidence type="ECO:0000313" key="1">
    <source>
        <dbReference type="EMBL" id="PSR81721.1"/>
    </source>
</evidence>
<proteinExistence type="predicted"/>
<comment type="caution">
    <text evidence="1">The sequence shown here is derived from an EMBL/GenBank/DDBJ whole genome shotgun (WGS) entry which is preliminary data.</text>
</comment>
<gene>
    <name evidence="1" type="ORF">PHLCEN_2v6293</name>
</gene>
<dbReference type="Proteomes" id="UP000186601">
    <property type="component" value="Unassembled WGS sequence"/>
</dbReference>